<keyword evidence="1" id="KW-0812">Transmembrane</keyword>
<feature type="transmembrane region" description="Helical" evidence="1">
    <location>
        <begin position="457"/>
        <end position="477"/>
    </location>
</feature>
<feature type="transmembrane region" description="Helical" evidence="1">
    <location>
        <begin position="556"/>
        <end position="574"/>
    </location>
</feature>
<comment type="caution">
    <text evidence="2">The sequence shown here is derived from an EMBL/GenBank/DDBJ whole genome shotgun (WGS) entry which is preliminary data.</text>
</comment>
<feature type="transmembrane region" description="Helical" evidence="1">
    <location>
        <begin position="923"/>
        <end position="945"/>
    </location>
</feature>
<dbReference type="SUPFAM" id="SSF82866">
    <property type="entry name" value="Multidrug efflux transporter AcrB transmembrane domain"/>
    <property type="match status" value="2"/>
</dbReference>
<dbReference type="Gene3D" id="3.30.70.1430">
    <property type="entry name" value="Multidrug efflux transporter AcrB pore domain"/>
    <property type="match status" value="2"/>
</dbReference>
<reference evidence="2 3" key="1">
    <citation type="submission" date="2018-06" db="EMBL/GenBank/DDBJ databases">
        <title>Mucibacter soli gen. nov., sp. nov., a new member of the family Chitinophagaceae producing mucin.</title>
        <authorList>
            <person name="Kim M.-K."/>
            <person name="Park S."/>
            <person name="Kim T.-S."/>
            <person name="Joung Y."/>
            <person name="Han J.-H."/>
            <person name="Kim S.B."/>
        </authorList>
    </citation>
    <scope>NUCLEOTIDE SEQUENCE [LARGE SCALE GENOMIC DNA]</scope>
    <source>
        <strain evidence="2 3">R1-15</strain>
    </source>
</reference>
<name>A0A2W2ASZ9_9BACT</name>
<feature type="transmembrane region" description="Helical" evidence="1">
    <location>
        <begin position="333"/>
        <end position="352"/>
    </location>
</feature>
<dbReference type="Gene3D" id="3.30.70.1440">
    <property type="entry name" value="Multidrug efflux transporter AcrB pore domain"/>
    <property type="match status" value="1"/>
</dbReference>
<feature type="transmembrane region" description="Helical" evidence="1">
    <location>
        <begin position="430"/>
        <end position="451"/>
    </location>
</feature>
<dbReference type="AlphaFoldDB" id="A0A2W2ASZ9"/>
<dbReference type="SUPFAM" id="SSF82693">
    <property type="entry name" value="Multidrug efflux transporter AcrB pore domain, PN1, PN2, PC1 and PC2 subdomains"/>
    <property type="match status" value="2"/>
</dbReference>
<feature type="transmembrane region" description="Helical" evidence="1">
    <location>
        <begin position="898"/>
        <end position="916"/>
    </location>
</feature>
<dbReference type="GO" id="GO:0005886">
    <property type="term" value="C:plasma membrane"/>
    <property type="evidence" value="ECO:0007669"/>
    <property type="project" value="TreeGrafter"/>
</dbReference>
<accession>A0A2W2ASZ9</accession>
<dbReference type="Proteomes" id="UP000248745">
    <property type="component" value="Unassembled WGS sequence"/>
</dbReference>
<evidence type="ECO:0000313" key="2">
    <source>
        <dbReference type="EMBL" id="PZF70818.1"/>
    </source>
</evidence>
<dbReference type="RefSeq" id="WP_111001019.1">
    <property type="nucleotide sequence ID" value="NZ_QKTW01000030.1"/>
</dbReference>
<dbReference type="OrthoDB" id="9758234at2"/>
<dbReference type="SUPFAM" id="SSF82714">
    <property type="entry name" value="Multidrug efflux transporter AcrB TolC docking domain, DN and DC subdomains"/>
    <property type="match status" value="2"/>
</dbReference>
<feature type="transmembrane region" description="Helical" evidence="1">
    <location>
        <begin position="1032"/>
        <end position="1055"/>
    </location>
</feature>
<feature type="transmembrane region" description="Helical" evidence="1">
    <location>
        <begin position="951"/>
        <end position="972"/>
    </location>
</feature>
<keyword evidence="1" id="KW-1133">Transmembrane helix</keyword>
<feature type="transmembrane region" description="Helical" evidence="1">
    <location>
        <begin position="385"/>
        <end position="409"/>
    </location>
</feature>
<dbReference type="InterPro" id="IPR001036">
    <property type="entry name" value="Acrflvin-R"/>
</dbReference>
<feature type="transmembrane region" description="Helical" evidence="1">
    <location>
        <begin position="1001"/>
        <end position="1020"/>
    </location>
</feature>
<feature type="transmembrane region" description="Helical" evidence="1">
    <location>
        <begin position="359"/>
        <end position="379"/>
    </location>
</feature>
<dbReference type="Gene3D" id="3.30.2090.10">
    <property type="entry name" value="Multidrug efflux transporter AcrB TolC docking domain, DN and DC subdomains"/>
    <property type="match status" value="2"/>
</dbReference>
<evidence type="ECO:0000256" key="1">
    <source>
        <dbReference type="SAM" id="Phobius"/>
    </source>
</evidence>
<keyword evidence="3" id="KW-1185">Reference proteome</keyword>
<keyword evidence="1" id="KW-0472">Membrane</keyword>
<dbReference type="Pfam" id="PF00873">
    <property type="entry name" value="ACR_tran"/>
    <property type="match status" value="1"/>
</dbReference>
<proteinExistence type="predicted"/>
<dbReference type="Gene3D" id="3.30.70.1320">
    <property type="entry name" value="Multidrug efflux transporter AcrB pore domain like"/>
    <property type="match status" value="1"/>
</dbReference>
<dbReference type="PRINTS" id="PR00702">
    <property type="entry name" value="ACRIFLAVINRP"/>
</dbReference>
<dbReference type="PANTHER" id="PTHR32063:SF8">
    <property type="entry name" value="CATION EFFLUX PROTEIN"/>
    <property type="match status" value="1"/>
</dbReference>
<dbReference type="GO" id="GO:0042910">
    <property type="term" value="F:xenobiotic transmembrane transporter activity"/>
    <property type="evidence" value="ECO:0007669"/>
    <property type="project" value="TreeGrafter"/>
</dbReference>
<evidence type="ECO:0000313" key="3">
    <source>
        <dbReference type="Proteomes" id="UP000248745"/>
    </source>
</evidence>
<sequence length="1072" mass="116769">MSLVSASLKRPIAILVVVSAIFLSSFLAIKTIPIDIFPKLNLPTIYVIEPYGGMTPQQMEGFFSTRLQDQFLYVSGIKNVTSKNVQGLSILKLSFFDNTDMAEASAQVALQLNRAMQFFPPGALPPQVIRFDASSLPVGSLVFSSDTKKLEEINDLAATRIRPLFATIPGLSAPPPIGSNQRTIVVNIDPDRLRSFNLTPDEVVASIARNNMMAPSGNIRMGNTMYMATTNSLENTVEAFGDIPVKTDADHTIFLHDVGQIKDGADVTTGYALINGKRSVYMPIVKTADASTWDVVQKLKKTLPEMQTLLPDDVHVSYEFDQSVFVMNSVKSLVSEGVIGAVLTALMVLVFLKDWRSCIIVVITIPVSVLSAVLCLKLAGQTINIMTLSGLALAIGILVDQATVTIENIHQHLEMGKNKKQAIYDACTEIAFPLFLILLCIIAVFAPSFVMQGVPRALFLPLSLSIGFAMIISYLLAQSLVPVISNWLLKDGHYHYEHGKDHAHAGLALNDSEVGEVNLHTENEIKAPEKNDGFERFKMRFMRILEKTMPNMKRNVILYLAVVLALTGVCFVWIGKDLLPKTNTGQYQVKLRLPDGTRLERTEDMVQEVLQVLDSITNDHVAISSAYAGMVPSNYATANLYIFNAGTQEATLQVQLDEDFKMGKDKFQEALRAAVAQKIPGCTLSFEPIELTEKIMSQGAATPIEVEVAGKDMKQIEDYTDKLVDELKQISFLRDVHIQQPLKYPVVKISLDRFKVAQLGLNMKDVSRSVAAFTSSSRYTEKNLWLDSKSAYTFQVQAQVPEYIMNSLEDLKEIPLQPGQSSLVLQDVASFQVDTAVGEYDRTGPRRFVTIGANLYKTDLKAGTDAVGKAIKEMGATPKGLVVAVKGMSSLLTETLDSLQQGLMFAIIVIFLLLAANYQSFKVALSVLATVPAVLLGALLILLATGATLNLQSYMGIIMSTGVSVANAILIVTNAEKLRLDYNGDALKAATVSASVRLRPILMTSLAMIAGMIPMASGMGEAGDQTAPLGRAVIGGLIASTIAALLIVPQVYAWVRRGASIESPSLLPETIN</sequence>
<gene>
    <name evidence="2" type="ORF">DN068_21485</name>
</gene>
<organism evidence="2 3">
    <name type="scientific">Taibaiella soli</name>
    <dbReference type="NCBI Taxonomy" id="1649169"/>
    <lineage>
        <taxon>Bacteria</taxon>
        <taxon>Pseudomonadati</taxon>
        <taxon>Bacteroidota</taxon>
        <taxon>Chitinophagia</taxon>
        <taxon>Chitinophagales</taxon>
        <taxon>Chitinophagaceae</taxon>
        <taxon>Taibaiella</taxon>
    </lineage>
</organism>
<protein>
    <submittedName>
        <fullName evidence="2">AcrB/AcrD/AcrF family protein</fullName>
    </submittedName>
</protein>
<dbReference type="InterPro" id="IPR027463">
    <property type="entry name" value="AcrB_DN_DC_subdom"/>
</dbReference>
<dbReference type="EMBL" id="QKTW01000030">
    <property type="protein sequence ID" value="PZF70818.1"/>
    <property type="molecule type" value="Genomic_DNA"/>
</dbReference>
<dbReference type="PANTHER" id="PTHR32063">
    <property type="match status" value="1"/>
</dbReference>
<dbReference type="Gene3D" id="1.20.1640.10">
    <property type="entry name" value="Multidrug efflux transporter AcrB transmembrane domain"/>
    <property type="match status" value="2"/>
</dbReference>